<dbReference type="InterPro" id="IPR058865">
    <property type="entry name" value="GDPGP1_C"/>
</dbReference>
<dbReference type="EMBL" id="JAANHZ010000106">
    <property type="protein sequence ID" value="KAG5315785.1"/>
    <property type="molecule type" value="Genomic_DNA"/>
</dbReference>
<keyword evidence="16" id="KW-1185">Reference proteome</keyword>
<dbReference type="Pfam" id="PF26216">
    <property type="entry name" value="GDPGP1_C"/>
    <property type="match status" value="1"/>
</dbReference>
<reference evidence="15" key="1">
    <citation type="submission" date="2020-02" db="EMBL/GenBank/DDBJ databases">
        <title>Relaxed selection underlies rapid genomic changes in the transitions from sociality to social parasitism in ants.</title>
        <authorList>
            <person name="Bi X."/>
        </authorList>
    </citation>
    <scope>NUCLEOTIDE SEQUENCE</scope>
    <source>
        <strain evidence="15">BGI-DK2013a</strain>
        <tissue evidence="15">Whole body</tissue>
    </source>
</reference>
<dbReference type="GO" id="GO:0005737">
    <property type="term" value="C:cytoplasm"/>
    <property type="evidence" value="ECO:0007669"/>
    <property type="project" value="UniProtKB-SubCell"/>
</dbReference>
<evidence type="ECO:0000256" key="10">
    <source>
        <dbReference type="ARBA" id="ARBA00022695"/>
    </source>
</evidence>
<evidence type="ECO:0000256" key="11">
    <source>
        <dbReference type="ARBA" id="ARBA00022741"/>
    </source>
</evidence>
<sequence length="363" mass="42393">MFSNKQITTFVYDIKDFNFIVKSCEENESSFDNILRQTWKQAEQIKIFRYILNIKDSKILKGKYKFLAQLNPDRAQYKRAPESITSTVQSFSSTRFNFTKLTQQEILFDIGNGDTNDIIAINSSPLEQCHCLFLAERLKCLPQIMTEYSLCKVIELCLLSNSWSLRAFFNGLCALSSVNHLHWHLYYLKYEMLLEYIDICSYVSGVHLLIEYPAKGFCLKLSDFKNIEDFASRAFVVVNYLQLRQMAHNVYITRAKSQSNDELYNDVRIYIWVRKPFTGVKDITAILPGVCELFGHLTISGKDLYLIQNCSCIEYNYYIIYTCILDETVYNNLAQDDIINLLHDITEECFLLIKDELKNVLEK</sequence>
<accession>A0A836EWT9</accession>
<comment type="similarity">
    <text evidence="4">Belongs to the GDPGP1 family.</text>
</comment>
<dbReference type="AlphaFoldDB" id="A0A836EWT9"/>
<evidence type="ECO:0000259" key="14">
    <source>
        <dbReference type="Pfam" id="PF26217"/>
    </source>
</evidence>
<evidence type="ECO:0000256" key="2">
    <source>
        <dbReference type="ARBA" id="ARBA00003049"/>
    </source>
</evidence>
<keyword evidence="11" id="KW-0547">Nucleotide-binding</keyword>
<evidence type="ECO:0000313" key="15">
    <source>
        <dbReference type="EMBL" id="KAG5315785.1"/>
    </source>
</evidence>
<dbReference type="InterPro" id="IPR058866">
    <property type="entry name" value="GDPGP1_N"/>
</dbReference>
<keyword evidence="8" id="KW-0344">Guanine-nucleotide releasing factor</keyword>
<dbReference type="GO" id="GO:0005085">
    <property type="term" value="F:guanyl-nucleotide exchange factor activity"/>
    <property type="evidence" value="ECO:0007669"/>
    <property type="project" value="UniProtKB-KW"/>
</dbReference>
<dbReference type="PANTHER" id="PTHR20884">
    <property type="entry name" value="GDP-D-GLUCOSE PHOSPHORYLASE 1"/>
    <property type="match status" value="1"/>
</dbReference>
<evidence type="ECO:0000259" key="13">
    <source>
        <dbReference type="Pfam" id="PF26216"/>
    </source>
</evidence>
<dbReference type="GO" id="GO:0080048">
    <property type="term" value="F:GDP-D-glucose phosphorylase activity"/>
    <property type="evidence" value="ECO:0007669"/>
    <property type="project" value="UniProtKB-EC"/>
</dbReference>
<dbReference type="EC" id="2.7.7.78" evidence="5"/>
<keyword evidence="10" id="KW-0548">Nucleotidyltransferase</keyword>
<comment type="function">
    <text evidence="2">Specific and highly efficient GDP-D-glucose phosphorylase regulating the levels of GDP-D-glucose in cells.</text>
</comment>
<name>A0A836EWT9_9HYME</name>
<keyword evidence="7" id="KW-0963">Cytoplasm</keyword>
<evidence type="ECO:0000256" key="1">
    <source>
        <dbReference type="ARBA" id="ARBA00000063"/>
    </source>
</evidence>
<evidence type="ECO:0000256" key="4">
    <source>
        <dbReference type="ARBA" id="ARBA00006451"/>
    </source>
</evidence>
<comment type="subcellular location">
    <subcellularLocation>
        <location evidence="3">Cytoplasm</location>
    </subcellularLocation>
</comment>
<evidence type="ECO:0000256" key="12">
    <source>
        <dbReference type="ARBA" id="ARBA00022801"/>
    </source>
</evidence>
<feature type="non-terminal residue" evidence="15">
    <location>
        <position position="1"/>
    </location>
</feature>
<dbReference type="Pfam" id="PF26217">
    <property type="entry name" value="GDPGP1_N"/>
    <property type="match status" value="1"/>
</dbReference>
<evidence type="ECO:0000256" key="5">
    <source>
        <dbReference type="ARBA" id="ARBA00012507"/>
    </source>
</evidence>
<dbReference type="InterPro" id="IPR026506">
    <property type="entry name" value="GDPGP"/>
</dbReference>
<keyword evidence="9" id="KW-0808">Transferase</keyword>
<dbReference type="GO" id="GO:0000166">
    <property type="term" value="F:nucleotide binding"/>
    <property type="evidence" value="ECO:0007669"/>
    <property type="project" value="UniProtKB-KW"/>
</dbReference>
<protein>
    <recommendedName>
        <fullName evidence="6">GDP-D-glucose phosphorylase 1</fullName>
        <ecNumber evidence="5">2.7.7.78</ecNumber>
    </recommendedName>
</protein>
<organism evidence="15 16">
    <name type="scientific">Acromyrmex insinuator</name>
    <dbReference type="NCBI Taxonomy" id="230686"/>
    <lineage>
        <taxon>Eukaryota</taxon>
        <taxon>Metazoa</taxon>
        <taxon>Ecdysozoa</taxon>
        <taxon>Arthropoda</taxon>
        <taxon>Hexapoda</taxon>
        <taxon>Insecta</taxon>
        <taxon>Pterygota</taxon>
        <taxon>Neoptera</taxon>
        <taxon>Endopterygota</taxon>
        <taxon>Hymenoptera</taxon>
        <taxon>Apocrita</taxon>
        <taxon>Aculeata</taxon>
        <taxon>Formicoidea</taxon>
        <taxon>Formicidae</taxon>
        <taxon>Myrmicinae</taxon>
        <taxon>Acromyrmex</taxon>
    </lineage>
</organism>
<evidence type="ECO:0000256" key="7">
    <source>
        <dbReference type="ARBA" id="ARBA00022490"/>
    </source>
</evidence>
<evidence type="ECO:0000256" key="3">
    <source>
        <dbReference type="ARBA" id="ARBA00004496"/>
    </source>
</evidence>
<dbReference type="GO" id="GO:0016787">
    <property type="term" value="F:hydrolase activity"/>
    <property type="evidence" value="ECO:0007669"/>
    <property type="project" value="UniProtKB-KW"/>
</dbReference>
<feature type="domain" description="GDPGP1-like C-terminal" evidence="13">
    <location>
        <begin position="206"/>
        <end position="305"/>
    </location>
</feature>
<evidence type="ECO:0000256" key="9">
    <source>
        <dbReference type="ARBA" id="ARBA00022679"/>
    </source>
</evidence>
<dbReference type="Proteomes" id="UP000667349">
    <property type="component" value="Unassembled WGS sequence"/>
</dbReference>
<dbReference type="PANTHER" id="PTHR20884:SF8">
    <property type="entry name" value="GDP-D-GLUCOSE PHOSPHORYLASE 1"/>
    <property type="match status" value="1"/>
</dbReference>
<evidence type="ECO:0000313" key="16">
    <source>
        <dbReference type="Proteomes" id="UP000667349"/>
    </source>
</evidence>
<comment type="caution">
    <text evidence="15">The sequence shown here is derived from an EMBL/GenBank/DDBJ whole genome shotgun (WGS) entry which is preliminary data.</text>
</comment>
<keyword evidence="12" id="KW-0378">Hydrolase</keyword>
<dbReference type="GO" id="GO:0006006">
    <property type="term" value="P:glucose metabolic process"/>
    <property type="evidence" value="ECO:0007669"/>
    <property type="project" value="TreeGrafter"/>
</dbReference>
<evidence type="ECO:0000256" key="6">
    <source>
        <dbReference type="ARBA" id="ARBA00018857"/>
    </source>
</evidence>
<proteinExistence type="inferred from homology"/>
<comment type="catalytic activity">
    <reaction evidence="1">
        <text>GDP-alpha-D-glucose + phosphate = alpha-D-glucose 1-phosphate + GDP + H(+)</text>
        <dbReference type="Rhea" id="RHEA:30387"/>
        <dbReference type="ChEBI" id="CHEBI:15378"/>
        <dbReference type="ChEBI" id="CHEBI:43474"/>
        <dbReference type="ChEBI" id="CHEBI:58189"/>
        <dbReference type="ChEBI" id="CHEBI:58601"/>
        <dbReference type="ChEBI" id="CHEBI:62230"/>
        <dbReference type="EC" id="2.7.7.78"/>
    </reaction>
</comment>
<feature type="non-terminal residue" evidence="15">
    <location>
        <position position="363"/>
    </location>
</feature>
<evidence type="ECO:0000256" key="8">
    <source>
        <dbReference type="ARBA" id="ARBA00022658"/>
    </source>
</evidence>
<gene>
    <name evidence="15" type="primary">Gdpgp1</name>
    <name evidence="15" type="ORF">G6Z75_0006502</name>
</gene>
<feature type="domain" description="GDPGP1-like N-terminal" evidence="14">
    <location>
        <begin position="31"/>
        <end position="186"/>
    </location>
</feature>